<keyword evidence="3" id="KW-1185">Reference proteome</keyword>
<organism evidence="2 3">
    <name type="scientific">Porites lobata</name>
    <dbReference type="NCBI Taxonomy" id="104759"/>
    <lineage>
        <taxon>Eukaryota</taxon>
        <taxon>Metazoa</taxon>
        <taxon>Cnidaria</taxon>
        <taxon>Anthozoa</taxon>
        <taxon>Hexacorallia</taxon>
        <taxon>Scleractinia</taxon>
        <taxon>Fungiina</taxon>
        <taxon>Poritidae</taxon>
        <taxon>Porites</taxon>
    </lineage>
</organism>
<dbReference type="SUPFAM" id="SSF56496">
    <property type="entry name" value="Fibrinogen C-terminal domain-like"/>
    <property type="match status" value="1"/>
</dbReference>
<feature type="domain" description="Fibrinogen C-terminal" evidence="1">
    <location>
        <begin position="5"/>
        <end position="57"/>
    </location>
</feature>
<reference evidence="2 3" key="1">
    <citation type="submission" date="2022-05" db="EMBL/GenBank/DDBJ databases">
        <authorList>
            <consortium name="Genoscope - CEA"/>
            <person name="William W."/>
        </authorList>
    </citation>
    <scope>NUCLEOTIDE SEQUENCE [LARGE SCALE GENOMIC DNA]</scope>
</reference>
<evidence type="ECO:0000313" key="3">
    <source>
        <dbReference type="Proteomes" id="UP001159405"/>
    </source>
</evidence>
<proteinExistence type="predicted"/>
<dbReference type="InterPro" id="IPR036056">
    <property type="entry name" value="Fibrinogen-like_C"/>
</dbReference>
<comment type="caution">
    <text evidence="2">The sequence shown here is derived from an EMBL/GenBank/DDBJ whole genome shotgun (WGS) entry which is preliminary data.</text>
</comment>
<dbReference type="Gene3D" id="2.60.120.1000">
    <property type="match status" value="1"/>
</dbReference>
<sequence>GKKGSSPSLPGLSCKDIKDSGEFNRGIYWIRPEGSSDSFQGYCDMSAVGQWKKVTAQAYTFRGGVTITYSDENNGLAISGKATSYGCGGKQSGALTLIEGYWRKIKYTQEFRGVASCWSIFGDNWYGRDSVSNHPTGVHPFNASEGDFITNQYYMGGDSHSFDGDPRRCDNDRTNFWDNPDRRVRYATVVLRRNLTEQKAGIFTGTSCGKPWYKIRDIFVYF</sequence>
<feature type="non-terminal residue" evidence="2">
    <location>
        <position position="1"/>
    </location>
</feature>
<evidence type="ECO:0000313" key="2">
    <source>
        <dbReference type="EMBL" id="CAH3146806.1"/>
    </source>
</evidence>
<dbReference type="InterPro" id="IPR002181">
    <property type="entry name" value="Fibrinogen_a/b/g_C_dom"/>
</dbReference>
<accession>A0ABN8PMF8</accession>
<dbReference type="PROSITE" id="PS51406">
    <property type="entry name" value="FIBRINOGEN_C_2"/>
    <property type="match status" value="1"/>
</dbReference>
<name>A0ABN8PMF8_9CNID</name>
<evidence type="ECO:0000259" key="1">
    <source>
        <dbReference type="PROSITE" id="PS51406"/>
    </source>
</evidence>
<dbReference type="NCBIfam" id="NF040941">
    <property type="entry name" value="GGGWT_bact"/>
    <property type="match status" value="1"/>
</dbReference>
<dbReference type="EMBL" id="CALNXK010000079">
    <property type="protein sequence ID" value="CAH3146806.1"/>
    <property type="molecule type" value="Genomic_DNA"/>
</dbReference>
<dbReference type="Proteomes" id="UP001159405">
    <property type="component" value="Unassembled WGS sequence"/>
</dbReference>
<gene>
    <name evidence="2" type="ORF">PLOB_00045299</name>
</gene>
<protein>
    <recommendedName>
        <fullName evidence="1">Fibrinogen C-terminal domain-containing protein</fullName>
    </recommendedName>
</protein>